<evidence type="ECO:0000313" key="3">
    <source>
        <dbReference type="Proteomes" id="UP001176883"/>
    </source>
</evidence>
<reference evidence="2" key="1">
    <citation type="submission" date="2023-07" db="EMBL/GenBank/DDBJ databases">
        <title>Two novel species in the genus Flavivirga.</title>
        <authorList>
            <person name="Kwon K."/>
        </authorList>
    </citation>
    <scope>NUCLEOTIDE SEQUENCE</scope>
    <source>
        <strain evidence="2">KCTC 52353</strain>
    </source>
</reference>
<accession>A0ABT8WE05</accession>
<feature type="domain" description="DUF4377" evidence="1">
    <location>
        <begin position="62"/>
        <end position="100"/>
    </location>
</feature>
<name>A0ABT8WE05_9FLAO</name>
<dbReference type="EMBL" id="JAUOEK010000154">
    <property type="protein sequence ID" value="MDO5971395.1"/>
    <property type="molecule type" value="Genomic_DNA"/>
</dbReference>
<feature type="domain" description="DUF4377" evidence="1">
    <location>
        <begin position="142"/>
        <end position="197"/>
    </location>
</feature>
<dbReference type="InterPro" id="IPR025485">
    <property type="entry name" value="DUF4377"/>
</dbReference>
<keyword evidence="3" id="KW-1185">Reference proteome</keyword>
<sequence length="201" mass="23668">MIFIGCTKDDGDKEKIVEMTIYPETGYGASVMSDIWTQPLIFSDNDENQEKMLVDIITEGFDFDYERGYEFKFRVKKIWMQEPPQDVSSIKYEFIELLSKEKVITNDSEENLNQFVASETVKFTPKYPSEYEDEDNMATKIYDALKVKNTDSDNWMILTEIEGFNYENGYEYELRVKKVTQAEPYSVKYVLIEIISKEKKN</sequence>
<evidence type="ECO:0000313" key="2">
    <source>
        <dbReference type="EMBL" id="MDO5971395.1"/>
    </source>
</evidence>
<protein>
    <submittedName>
        <fullName evidence="2">DUF4377 domain-containing protein</fullName>
    </submittedName>
</protein>
<evidence type="ECO:0000259" key="1">
    <source>
        <dbReference type="Pfam" id="PF14302"/>
    </source>
</evidence>
<gene>
    <name evidence="2" type="ORF">Q4Q35_16435</name>
</gene>
<dbReference type="Pfam" id="PF14302">
    <property type="entry name" value="DUF4377"/>
    <property type="match status" value="2"/>
</dbReference>
<dbReference type="RefSeq" id="WP_303279111.1">
    <property type="nucleotide sequence ID" value="NZ_JAUOEK010000154.1"/>
</dbReference>
<proteinExistence type="predicted"/>
<comment type="caution">
    <text evidence="2">The sequence shown here is derived from an EMBL/GenBank/DDBJ whole genome shotgun (WGS) entry which is preliminary data.</text>
</comment>
<dbReference type="Proteomes" id="UP001176883">
    <property type="component" value="Unassembled WGS sequence"/>
</dbReference>
<organism evidence="2 3">
    <name type="scientific">Flavivirga aquimarina</name>
    <dbReference type="NCBI Taxonomy" id="2027862"/>
    <lineage>
        <taxon>Bacteria</taxon>
        <taxon>Pseudomonadati</taxon>
        <taxon>Bacteroidota</taxon>
        <taxon>Flavobacteriia</taxon>
        <taxon>Flavobacteriales</taxon>
        <taxon>Flavobacteriaceae</taxon>
        <taxon>Flavivirga</taxon>
    </lineage>
</organism>